<feature type="transmembrane region" description="Helical" evidence="2">
    <location>
        <begin position="618"/>
        <end position="639"/>
    </location>
</feature>
<keyword evidence="2" id="KW-0472">Membrane</keyword>
<dbReference type="PANTHER" id="PTHR37544:SF1">
    <property type="entry name" value="PHOSPHORIBOSYLAMINOIMIDAZOLE-SUCCINOCARBOXAMIDE SYNTHASE"/>
    <property type="match status" value="1"/>
</dbReference>
<accession>A0A8H6P4H9</accession>
<dbReference type="OrthoDB" id="5332281at2759"/>
<feature type="region of interest" description="Disordered" evidence="1">
    <location>
        <begin position="960"/>
        <end position="979"/>
    </location>
</feature>
<dbReference type="Proteomes" id="UP000630445">
    <property type="component" value="Unassembled WGS sequence"/>
</dbReference>
<feature type="region of interest" description="Disordered" evidence="1">
    <location>
        <begin position="1178"/>
        <end position="1211"/>
    </location>
</feature>
<feature type="compositionally biased region" description="Basic and acidic residues" evidence="1">
    <location>
        <begin position="14"/>
        <end position="23"/>
    </location>
</feature>
<evidence type="ECO:0000256" key="1">
    <source>
        <dbReference type="SAM" id="MobiDB-lite"/>
    </source>
</evidence>
<keyword evidence="2" id="KW-0812">Transmembrane</keyword>
<comment type="caution">
    <text evidence="3">The sequence shown here is derived from an EMBL/GenBank/DDBJ whole genome shotgun (WGS) entry which is preliminary data.</text>
</comment>
<evidence type="ECO:0000313" key="4">
    <source>
        <dbReference type="Proteomes" id="UP000630445"/>
    </source>
</evidence>
<gene>
    <name evidence="3" type="ORF">CNMCM5793_004766</name>
</gene>
<keyword evidence="2" id="KW-1133">Transmembrane helix</keyword>
<feature type="transmembrane region" description="Helical" evidence="2">
    <location>
        <begin position="659"/>
        <end position="677"/>
    </location>
</feature>
<feature type="compositionally biased region" description="Basic and acidic residues" evidence="1">
    <location>
        <begin position="1195"/>
        <end position="1209"/>
    </location>
</feature>
<dbReference type="InterPro" id="IPR021840">
    <property type="entry name" value="DUF3433"/>
</dbReference>
<protein>
    <submittedName>
        <fullName evidence="3">Uncharacterized protein</fullName>
    </submittedName>
</protein>
<name>A0A8H6P4H9_9EURO</name>
<dbReference type="Pfam" id="PF11915">
    <property type="entry name" value="DUF3433"/>
    <property type="match status" value="2"/>
</dbReference>
<dbReference type="AlphaFoldDB" id="A0A8H6P4H9"/>
<proteinExistence type="predicted"/>
<evidence type="ECO:0000256" key="2">
    <source>
        <dbReference type="SAM" id="Phobius"/>
    </source>
</evidence>
<keyword evidence="4" id="KW-1185">Reference proteome</keyword>
<evidence type="ECO:0000313" key="3">
    <source>
        <dbReference type="EMBL" id="KAF7116478.1"/>
    </source>
</evidence>
<feature type="region of interest" description="Disordered" evidence="1">
    <location>
        <begin position="1"/>
        <end position="23"/>
    </location>
</feature>
<organism evidence="3 4">
    <name type="scientific">Aspergillus hiratsukae</name>
    <dbReference type="NCBI Taxonomy" id="1194566"/>
    <lineage>
        <taxon>Eukaryota</taxon>
        <taxon>Fungi</taxon>
        <taxon>Dikarya</taxon>
        <taxon>Ascomycota</taxon>
        <taxon>Pezizomycotina</taxon>
        <taxon>Eurotiomycetes</taxon>
        <taxon>Eurotiomycetidae</taxon>
        <taxon>Eurotiales</taxon>
        <taxon>Aspergillaceae</taxon>
        <taxon>Aspergillus</taxon>
        <taxon>Aspergillus subgen. Fumigati</taxon>
    </lineage>
</organism>
<feature type="compositionally biased region" description="Basic and acidic residues" evidence="1">
    <location>
        <begin position="1178"/>
        <end position="1187"/>
    </location>
</feature>
<feature type="transmembrane region" description="Helical" evidence="2">
    <location>
        <begin position="40"/>
        <end position="61"/>
    </location>
</feature>
<reference evidence="3" key="1">
    <citation type="submission" date="2020-06" db="EMBL/GenBank/DDBJ databases">
        <title>Draft genome sequences of strains closely related to Aspergillus parafelis and Aspergillus hiratsukae.</title>
        <authorList>
            <person name="Dos Santos R.A.C."/>
            <person name="Rivero-Menendez O."/>
            <person name="Steenwyk J.L."/>
            <person name="Mead M.E."/>
            <person name="Goldman G.H."/>
            <person name="Alastruey-Izquierdo A."/>
            <person name="Rokas A."/>
        </authorList>
    </citation>
    <scope>NUCLEOTIDE SEQUENCE</scope>
    <source>
        <strain evidence="3">CNM-CM5793</strain>
    </source>
</reference>
<dbReference type="EMBL" id="JACBAD010002102">
    <property type="protein sequence ID" value="KAF7116478.1"/>
    <property type="molecule type" value="Genomic_DNA"/>
</dbReference>
<dbReference type="PANTHER" id="PTHR37544">
    <property type="entry name" value="SPRAY-RELATED"/>
    <property type="match status" value="1"/>
</dbReference>
<sequence>MSTHGESVGYSPVAKEEDGDKEHKGMGRKLWAPFFLRRPIMIVFLVSFLSMLGTLIALYIYTERQHRSLGITTDGNKYYYLWTYGPTAVFTILTAGWTQVEYRAAQLMPWIQMLRGLTPAAESIFLDYLSQWNVVSLYKSIRQKHYLVSLCVAGSLLLNAVTVFSTGLFELDAVQITRSSTLTITHKFDSANFNPIMNDVRPFAACIAFSQRNMTRPVGLRDPYVYTPFQPSSLGQTDNATIPANRHYQVETEVFEPFFDCENATASVEPSNDMADDNNHREVYTSADGCRFPYRNIPNVLIQDSKMGIQAIVGGCHGERLSANELNVMPNVTWDVDWRLWAAVAPTFQDAPQEVQMLHAGWEKRPIHAIMCKPRYNLYRGPVRIWREEGQSDISADIQAGSLNVTEGIAKVTGAKLLYSAMQSAVQTEVSDGSQYVFAANGTSRELFFTDTAAFTRAISDSFSCLVRQIAKNELLREEPYDVQGTEQLMEERLFVRQLSFWVMTVLLVCLSGIVGILLAFFVPVAVCPRDTGSIGGLATVLAQSPEFMKGFRGSQLKSESAMAESSLGRTRYTSSATHEGTFMLIPQDDEPRISTPQRAETMKPSQPTWWRPFTSSWFIRIPVVVIPVAVIIALEVVYHISSSARGITLVQGKSPYIHYIWVYIPALIMFAIRCLFQSVEFGARVVQPYARLRQAAAPPQTSILENQLRKIAIYGVFDTLRKKQWALAAATTSLLLAGVTPIVVSGLYTANTSWPTSPMNLTQTTRWNLGDTNSVEYSQAGRYHQPTDFATDNVPGLILHLNLSYPQWTYHDLAFPQFTLTTTTNNTDHPLPPEAEALGYIDVRLPALRSHLTCAPDPTNGGCVFEKSIMSLECDRDGACFSMGMSPSWQSGGQYFFEGSPRQENGEKANCQTHAMLYGQWNADATTAAEFHFITCNASIEEVDVDVRLQVPSFSFDPDSPPKVVPGSARRDIPTNRSSFPGLSDMREYLFNVDPTPYDSAAGDTLLQAAVSGVDGVPTAQLLSQPETLIARVNDIWGITLAQLFNTGGRESFSAPLNRSWAVLPMSTTPPVYEGVFHDGRRYLVQSEISTRILDAILGGMVLCALISLGLMQTKQILPKNPSSIAAVASFLDGARMLRSDVIPPEAQWCGDEKLRKVFEGRRFTMGWWVVDRASETSHHDNHGGEDSASDADVSERDTRGSPDDAGIRHSHHRATRFGIDINVAEERLLLNKWDFVSR</sequence>
<feature type="transmembrane region" description="Helical" evidence="2">
    <location>
        <begin position="499"/>
        <end position="523"/>
    </location>
</feature>
<feature type="transmembrane region" description="Helical" evidence="2">
    <location>
        <begin position="726"/>
        <end position="749"/>
    </location>
</feature>